<dbReference type="OrthoDB" id="9794370at2"/>
<dbReference type="Gene3D" id="1.10.10.60">
    <property type="entry name" value="Homeodomain-like"/>
    <property type="match status" value="2"/>
</dbReference>
<feature type="domain" description="Response regulatory" evidence="12">
    <location>
        <begin position="3"/>
        <end position="120"/>
    </location>
</feature>
<dbReference type="CDD" id="cd17536">
    <property type="entry name" value="REC_YesN-like"/>
    <property type="match status" value="1"/>
</dbReference>
<comment type="subcellular location">
    <subcellularLocation>
        <location evidence="1">Cytoplasm</location>
    </subcellularLocation>
</comment>
<evidence type="ECO:0000256" key="6">
    <source>
        <dbReference type="ARBA" id="ARBA00023015"/>
    </source>
</evidence>
<dbReference type="InterPro" id="IPR051552">
    <property type="entry name" value="HptR"/>
</dbReference>
<dbReference type="InterPro" id="IPR018062">
    <property type="entry name" value="HTH_AraC-typ_CS"/>
</dbReference>
<reference evidence="13" key="1">
    <citation type="submission" date="2019-07" db="EMBL/GenBank/DDBJ databases">
        <authorList>
            <person name="Wongkuna S."/>
            <person name="Scaria J."/>
        </authorList>
    </citation>
    <scope>NUCLEOTIDE SEQUENCE [LARGE SCALE GENOMIC DNA]</scope>
    <source>
        <strain evidence="13">SW178</strain>
    </source>
</reference>
<dbReference type="InterPro" id="IPR011006">
    <property type="entry name" value="CheY-like_superfamily"/>
</dbReference>
<dbReference type="Pfam" id="PF00072">
    <property type="entry name" value="Response_reg"/>
    <property type="match status" value="1"/>
</dbReference>
<dbReference type="GO" id="GO:0003700">
    <property type="term" value="F:DNA-binding transcription factor activity"/>
    <property type="evidence" value="ECO:0007669"/>
    <property type="project" value="InterPro"/>
</dbReference>
<evidence type="ECO:0000256" key="10">
    <source>
        <dbReference type="PROSITE-ProRule" id="PRU00169"/>
    </source>
</evidence>
<dbReference type="PROSITE" id="PS00041">
    <property type="entry name" value="HTH_ARAC_FAMILY_1"/>
    <property type="match status" value="1"/>
</dbReference>
<feature type="domain" description="HTH araC/xylS-type" evidence="11">
    <location>
        <begin position="424"/>
        <end position="522"/>
    </location>
</feature>
<comment type="function">
    <text evidence="9">May play the central regulatory role in sporulation. It may be an element of the effector pathway responsible for the activation of sporulation genes in response to nutritional stress. Spo0A may act in concert with spo0H (a sigma factor) to control the expression of some genes that are critical to the sporulation process.</text>
</comment>
<evidence type="ECO:0000259" key="12">
    <source>
        <dbReference type="PROSITE" id="PS50110"/>
    </source>
</evidence>
<keyword evidence="3" id="KW-0963">Cytoplasm</keyword>
<dbReference type="Proteomes" id="UP000322025">
    <property type="component" value="Unassembled WGS sequence"/>
</dbReference>
<protein>
    <recommendedName>
        <fullName evidence="2">Stage 0 sporulation protein A homolog</fullName>
    </recommendedName>
</protein>
<dbReference type="Gene3D" id="3.40.50.2300">
    <property type="match status" value="1"/>
</dbReference>
<dbReference type="PANTHER" id="PTHR42713">
    <property type="entry name" value="HISTIDINE KINASE-RELATED"/>
    <property type="match status" value="1"/>
</dbReference>
<dbReference type="SMART" id="SM00448">
    <property type="entry name" value="REC"/>
    <property type="match status" value="1"/>
</dbReference>
<keyword evidence="6" id="KW-0805">Transcription regulation</keyword>
<dbReference type="GO" id="GO:0005737">
    <property type="term" value="C:cytoplasm"/>
    <property type="evidence" value="ECO:0007669"/>
    <property type="project" value="UniProtKB-SubCell"/>
</dbReference>
<dbReference type="SUPFAM" id="SSF46689">
    <property type="entry name" value="Homeodomain-like"/>
    <property type="match status" value="2"/>
</dbReference>
<dbReference type="PANTHER" id="PTHR42713:SF3">
    <property type="entry name" value="TRANSCRIPTIONAL REGULATORY PROTEIN HPTR"/>
    <property type="match status" value="1"/>
</dbReference>
<gene>
    <name evidence="13" type="ORF">FNY66_07680</name>
</gene>
<sequence>MIRTILCEDEYWVRKGLIRQIPWDRYGLELAGEFSNSSQAVEFMKNNRVDLVITDMNMKDGDGLSLLDHIISSHAECEIIVISGYTDFAYTKKAIQASVCEYLLKPVETEEICKVLDKIILRVREKEKLQEREAKTAPLLQEQLLNTLVSAGSPEETSQKIVNELSQMGFSLSDTWFTVQIFALRKEFTGTDGMLTDSELQRWFRNTEPLVSSDNRIFFRTKRSREHFILLWQGTDQAPVSKADFILTYRKLAELCPYLLKSGISDSVKGYSGIPLSYRHAAACLDYELAEFGLARPVFYEDISQLSPAPADPVIIDEAVLTGIIKSGSVYEFKKYMSDLFLPCCRNSYCYLPSYRNTASKLALSMERIAAGKNFSFSELSGAIRYISGMISAEEIRSFLSVCFQKIAESCKYEKNASAKDVVAEIKEYVRLNYSEEISLMELARKYYINHIYLSRLFKAETGENFSSYLTRIRMEKARELILRDTFKIKEVAEMVGFKNPYYFTKTFKKYYESTPALLEKIK</sequence>
<evidence type="ECO:0000256" key="7">
    <source>
        <dbReference type="ARBA" id="ARBA00023125"/>
    </source>
</evidence>
<keyword evidence="8" id="KW-0804">Transcription</keyword>
<dbReference type="GO" id="GO:0000160">
    <property type="term" value="P:phosphorelay signal transduction system"/>
    <property type="evidence" value="ECO:0007669"/>
    <property type="project" value="UniProtKB-KW"/>
</dbReference>
<evidence type="ECO:0000313" key="13">
    <source>
        <dbReference type="EMBL" id="KAA8501480.1"/>
    </source>
</evidence>
<evidence type="ECO:0000256" key="3">
    <source>
        <dbReference type="ARBA" id="ARBA00022490"/>
    </source>
</evidence>
<dbReference type="GO" id="GO:0043565">
    <property type="term" value="F:sequence-specific DNA binding"/>
    <property type="evidence" value="ECO:0007669"/>
    <property type="project" value="InterPro"/>
</dbReference>
<proteinExistence type="predicted"/>
<evidence type="ECO:0000256" key="8">
    <source>
        <dbReference type="ARBA" id="ARBA00023163"/>
    </source>
</evidence>
<evidence type="ECO:0000256" key="5">
    <source>
        <dbReference type="ARBA" id="ARBA00023012"/>
    </source>
</evidence>
<keyword evidence="5" id="KW-0902">Two-component regulatory system</keyword>
<dbReference type="EMBL" id="VMSO01000008">
    <property type="protein sequence ID" value="KAA8501480.1"/>
    <property type="molecule type" value="Genomic_DNA"/>
</dbReference>
<keyword evidence="14" id="KW-1185">Reference proteome</keyword>
<evidence type="ECO:0000256" key="2">
    <source>
        <dbReference type="ARBA" id="ARBA00018672"/>
    </source>
</evidence>
<accession>A0A5M9HWZ1</accession>
<dbReference type="InterPro" id="IPR009057">
    <property type="entry name" value="Homeodomain-like_sf"/>
</dbReference>
<dbReference type="PROSITE" id="PS50110">
    <property type="entry name" value="RESPONSE_REGULATORY"/>
    <property type="match status" value="1"/>
</dbReference>
<evidence type="ECO:0000256" key="4">
    <source>
        <dbReference type="ARBA" id="ARBA00022553"/>
    </source>
</evidence>
<evidence type="ECO:0000256" key="1">
    <source>
        <dbReference type="ARBA" id="ARBA00004496"/>
    </source>
</evidence>
<dbReference type="Pfam" id="PF12833">
    <property type="entry name" value="HTH_18"/>
    <property type="match status" value="1"/>
</dbReference>
<dbReference type="SUPFAM" id="SSF52172">
    <property type="entry name" value="CheY-like"/>
    <property type="match status" value="1"/>
</dbReference>
<dbReference type="SMART" id="SM00342">
    <property type="entry name" value="HTH_ARAC"/>
    <property type="match status" value="1"/>
</dbReference>
<dbReference type="PROSITE" id="PS01124">
    <property type="entry name" value="HTH_ARAC_FAMILY_2"/>
    <property type="match status" value="1"/>
</dbReference>
<evidence type="ECO:0000256" key="9">
    <source>
        <dbReference type="ARBA" id="ARBA00024867"/>
    </source>
</evidence>
<dbReference type="RefSeq" id="WP_087149811.1">
    <property type="nucleotide sequence ID" value="NZ_VMSO01000008.1"/>
</dbReference>
<keyword evidence="7" id="KW-0238">DNA-binding</keyword>
<dbReference type="InterPro" id="IPR018060">
    <property type="entry name" value="HTH_AraC"/>
</dbReference>
<organism evidence="13 14">
    <name type="scientific">Mediterraneibacter catenae</name>
    <dbReference type="NCBI Taxonomy" id="2594882"/>
    <lineage>
        <taxon>Bacteria</taxon>
        <taxon>Bacillati</taxon>
        <taxon>Bacillota</taxon>
        <taxon>Clostridia</taxon>
        <taxon>Lachnospirales</taxon>
        <taxon>Lachnospiraceae</taxon>
        <taxon>Mediterraneibacter</taxon>
    </lineage>
</organism>
<evidence type="ECO:0000313" key="14">
    <source>
        <dbReference type="Proteomes" id="UP000322025"/>
    </source>
</evidence>
<keyword evidence="4 10" id="KW-0597">Phosphoprotein</keyword>
<dbReference type="AlphaFoldDB" id="A0A5M9HWZ1"/>
<evidence type="ECO:0000259" key="11">
    <source>
        <dbReference type="PROSITE" id="PS01124"/>
    </source>
</evidence>
<feature type="modified residue" description="4-aspartylphosphate" evidence="10">
    <location>
        <position position="55"/>
    </location>
</feature>
<name>A0A5M9HWZ1_9FIRM</name>
<dbReference type="InterPro" id="IPR001789">
    <property type="entry name" value="Sig_transdc_resp-reg_receiver"/>
</dbReference>
<comment type="caution">
    <text evidence="13">The sequence shown here is derived from an EMBL/GenBank/DDBJ whole genome shotgun (WGS) entry which is preliminary data.</text>
</comment>